<dbReference type="SUPFAM" id="SSF56784">
    <property type="entry name" value="HAD-like"/>
    <property type="match status" value="1"/>
</dbReference>
<sequence length="104" mass="11054">MLVAGPFVQGLEYATGVTAEVVGKPQKSFFHEAIRNLDIDPCNAVMIGDDARDDVSGAIDAGMLGILVKTGKYREGDEKKFLPSPTAVCPDIGAAVDYILEHCV</sequence>
<dbReference type="InterPro" id="IPR023214">
    <property type="entry name" value="HAD_sf"/>
</dbReference>
<dbReference type="PANTHER" id="PTHR19288">
    <property type="entry name" value="4-NITROPHENYLPHOSPHATASE-RELATED"/>
    <property type="match status" value="1"/>
</dbReference>
<dbReference type="EMBL" id="JAODUO010000481">
    <property type="protein sequence ID" value="KAK2179615.1"/>
    <property type="molecule type" value="Genomic_DNA"/>
</dbReference>
<dbReference type="Proteomes" id="UP001209878">
    <property type="component" value="Unassembled WGS sequence"/>
</dbReference>
<proteinExistence type="predicted"/>
<evidence type="ECO:0008006" key="3">
    <source>
        <dbReference type="Google" id="ProtNLM"/>
    </source>
</evidence>
<evidence type="ECO:0000313" key="2">
    <source>
        <dbReference type="Proteomes" id="UP001209878"/>
    </source>
</evidence>
<dbReference type="GO" id="GO:0005737">
    <property type="term" value="C:cytoplasm"/>
    <property type="evidence" value="ECO:0007669"/>
    <property type="project" value="TreeGrafter"/>
</dbReference>
<keyword evidence="2" id="KW-1185">Reference proteome</keyword>
<protein>
    <recommendedName>
        <fullName evidence="3">Phospholysine phosphohistidine inorganic pyrophosphate phosphatase</fullName>
    </recommendedName>
</protein>
<organism evidence="1 2">
    <name type="scientific">Ridgeia piscesae</name>
    <name type="common">Tubeworm</name>
    <dbReference type="NCBI Taxonomy" id="27915"/>
    <lineage>
        <taxon>Eukaryota</taxon>
        <taxon>Metazoa</taxon>
        <taxon>Spiralia</taxon>
        <taxon>Lophotrochozoa</taxon>
        <taxon>Annelida</taxon>
        <taxon>Polychaeta</taxon>
        <taxon>Sedentaria</taxon>
        <taxon>Canalipalpata</taxon>
        <taxon>Sabellida</taxon>
        <taxon>Siboglinidae</taxon>
        <taxon>Ridgeia</taxon>
    </lineage>
</organism>
<dbReference type="GO" id="GO:0016791">
    <property type="term" value="F:phosphatase activity"/>
    <property type="evidence" value="ECO:0007669"/>
    <property type="project" value="TreeGrafter"/>
</dbReference>
<gene>
    <name evidence="1" type="ORF">NP493_480g03090</name>
</gene>
<dbReference type="InterPro" id="IPR036412">
    <property type="entry name" value="HAD-like_sf"/>
</dbReference>
<dbReference type="Pfam" id="PF13242">
    <property type="entry name" value="Hydrolase_like"/>
    <property type="match status" value="1"/>
</dbReference>
<dbReference type="AlphaFoldDB" id="A0AAD9KYE0"/>
<evidence type="ECO:0000313" key="1">
    <source>
        <dbReference type="EMBL" id="KAK2179615.1"/>
    </source>
</evidence>
<comment type="caution">
    <text evidence="1">The sequence shown here is derived from an EMBL/GenBank/DDBJ whole genome shotgun (WGS) entry which is preliminary data.</text>
</comment>
<dbReference type="Gene3D" id="3.40.50.1000">
    <property type="entry name" value="HAD superfamily/HAD-like"/>
    <property type="match status" value="2"/>
</dbReference>
<reference evidence="1" key="1">
    <citation type="journal article" date="2023" name="Mol. Biol. Evol.">
        <title>Third-Generation Sequencing Reveals the Adaptive Role of the Epigenome in Three Deep-Sea Polychaetes.</title>
        <authorList>
            <person name="Perez M."/>
            <person name="Aroh O."/>
            <person name="Sun Y."/>
            <person name="Lan Y."/>
            <person name="Juniper S.K."/>
            <person name="Young C.R."/>
            <person name="Angers B."/>
            <person name="Qian P.Y."/>
        </authorList>
    </citation>
    <scope>NUCLEOTIDE SEQUENCE</scope>
    <source>
        <strain evidence="1">R07B-5</strain>
    </source>
</reference>
<name>A0AAD9KYE0_RIDPI</name>
<dbReference type="PANTHER" id="PTHR19288:SF46">
    <property type="entry name" value="HALOACID DEHALOGENASE-LIKE HYDROLASE DOMAIN-CONTAINING PROTEIN 2"/>
    <property type="match status" value="1"/>
</dbReference>
<accession>A0AAD9KYE0</accession>